<organism evidence="1 2">
    <name type="scientific">Dibothriocephalus latus</name>
    <name type="common">Fish tapeworm</name>
    <name type="synonym">Diphyllobothrium latum</name>
    <dbReference type="NCBI Taxonomy" id="60516"/>
    <lineage>
        <taxon>Eukaryota</taxon>
        <taxon>Metazoa</taxon>
        <taxon>Spiralia</taxon>
        <taxon>Lophotrochozoa</taxon>
        <taxon>Platyhelminthes</taxon>
        <taxon>Cestoda</taxon>
        <taxon>Eucestoda</taxon>
        <taxon>Diphyllobothriidea</taxon>
        <taxon>Diphyllobothriidae</taxon>
        <taxon>Dibothriocephalus</taxon>
    </lineage>
</organism>
<dbReference type="OrthoDB" id="6245047at2759"/>
<dbReference type="AlphaFoldDB" id="A0A3P6T2N5"/>
<keyword evidence="2" id="KW-1185">Reference proteome</keyword>
<evidence type="ECO:0000313" key="2">
    <source>
        <dbReference type="Proteomes" id="UP000281553"/>
    </source>
</evidence>
<dbReference type="Proteomes" id="UP000281553">
    <property type="component" value="Unassembled WGS sequence"/>
</dbReference>
<evidence type="ECO:0000313" key="1">
    <source>
        <dbReference type="EMBL" id="VDK77409.1"/>
    </source>
</evidence>
<dbReference type="InterPro" id="IPR036339">
    <property type="entry name" value="PUB-like_dom_sf"/>
</dbReference>
<dbReference type="Gene3D" id="1.20.58.2190">
    <property type="match status" value="1"/>
</dbReference>
<reference evidence="1 2" key="1">
    <citation type="submission" date="2018-11" db="EMBL/GenBank/DDBJ databases">
        <authorList>
            <consortium name="Pathogen Informatics"/>
        </authorList>
    </citation>
    <scope>NUCLEOTIDE SEQUENCE [LARGE SCALE GENOMIC DNA]</scope>
</reference>
<name>A0A3P6T2N5_DIBLA</name>
<proteinExistence type="predicted"/>
<dbReference type="SUPFAM" id="SSF143503">
    <property type="entry name" value="PUG domain-like"/>
    <property type="match status" value="1"/>
</dbReference>
<dbReference type="EMBL" id="UYRU01042722">
    <property type="protein sequence ID" value="VDK77409.1"/>
    <property type="molecule type" value="Genomic_DNA"/>
</dbReference>
<protein>
    <submittedName>
        <fullName evidence="1">Uncharacterized protein</fullName>
    </submittedName>
</protein>
<accession>A0A3P6T2N5</accession>
<sequence>MIEDYWLYESSKEIFSCERVPTFSYALAHLIRIAKSAKIAALNHKKYELPLSDEVFENYFLILPGFMQFLFDLGFEEQGVSLVLTDKPDIHKINRLISQISGPPPKKVSQDHPLLQRLAGYKKLVCYHLNSLSQVST</sequence>
<gene>
    <name evidence="1" type="ORF">DILT_LOCUS2850</name>
</gene>